<protein>
    <submittedName>
        <fullName evidence="3">Tetratricopeptide repeat protein</fullName>
    </submittedName>
</protein>
<dbReference type="Pfam" id="PF13174">
    <property type="entry name" value="TPR_6"/>
    <property type="match status" value="2"/>
</dbReference>
<organism evidence="3 4">
    <name type="scientific">Persicimonas caeni</name>
    <dbReference type="NCBI Taxonomy" id="2292766"/>
    <lineage>
        <taxon>Bacteria</taxon>
        <taxon>Deltaproteobacteria</taxon>
        <taxon>Bradymonadales</taxon>
        <taxon>Bradymonadaceae</taxon>
        <taxon>Persicimonas</taxon>
    </lineage>
</organism>
<dbReference type="RefSeq" id="WP_141200206.1">
    <property type="nucleotide sequence ID" value="NZ_CP041186.1"/>
</dbReference>
<dbReference type="SUPFAM" id="SSF48452">
    <property type="entry name" value="TPR-like"/>
    <property type="match status" value="2"/>
</dbReference>
<dbReference type="PANTHER" id="PTHR37423:SF2">
    <property type="entry name" value="MEMBRANE-BOUND LYTIC MUREIN TRANSGLYCOSYLASE C"/>
    <property type="match status" value="1"/>
</dbReference>
<dbReference type="InterPro" id="IPR011990">
    <property type="entry name" value="TPR-like_helical_dom_sf"/>
</dbReference>
<feature type="chain" id="PRO_5030106763" evidence="1">
    <location>
        <begin position="20"/>
        <end position="721"/>
    </location>
</feature>
<dbReference type="AlphaFoldDB" id="A0A4Y6PZQ1"/>
<dbReference type="InterPro" id="IPR023346">
    <property type="entry name" value="Lysozyme-like_dom_sf"/>
</dbReference>
<feature type="signal peptide" evidence="1">
    <location>
        <begin position="1"/>
        <end position="19"/>
    </location>
</feature>
<dbReference type="SUPFAM" id="SSF53955">
    <property type="entry name" value="Lysozyme-like"/>
    <property type="match status" value="1"/>
</dbReference>
<keyword evidence="4" id="KW-1185">Reference proteome</keyword>
<dbReference type="Gene3D" id="1.25.40.10">
    <property type="entry name" value="Tetratricopeptide repeat domain"/>
    <property type="match status" value="2"/>
</dbReference>
<reference evidence="3 4" key="1">
    <citation type="submission" date="2019-06" db="EMBL/GenBank/DDBJ databases">
        <title>Persicimonas caeni gen. nov., sp. nov., a predatory bacterium isolated from solar saltern.</title>
        <authorList>
            <person name="Wang S."/>
        </authorList>
    </citation>
    <scope>NUCLEOTIDE SEQUENCE [LARGE SCALE GENOMIC DNA]</scope>
    <source>
        <strain evidence="3 4">YN101</strain>
    </source>
</reference>
<proteinExistence type="predicted"/>
<dbReference type="Pfam" id="PF01464">
    <property type="entry name" value="SLT"/>
    <property type="match status" value="1"/>
</dbReference>
<evidence type="ECO:0000313" key="3">
    <source>
        <dbReference type="EMBL" id="QDG53752.1"/>
    </source>
</evidence>
<dbReference type="PANTHER" id="PTHR37423">
    <property type="entry name" value="SOLUBLE LYTIC MUREIN TRANSGLYCOSYLASE-RELATED"/>
    <property type="match status" value="1"/>
</dbReference>
<dbReference type="EMBL" id="CP041186">
    <property type="protein sequence ID" value="QDG53752.1"/>
    <property type="molecule type" value="Genomic_DNA"/>
</dbReference>
<accession>A0A5B8YEJ7</accession>
<dbReference type="InterPro" id="IPR019734">
    <property type="entry name" value="TPR_rpt"/>
</dbReference>
<sequence length="721" mass="82724">MLRFTTIALFLLTATTAHAQLLPESQADTYKTASKLVDEDPAHAYRLAKTLEKLPHADDRRLALLADAAANAGEVDEAIAALSALGKTAPRALDRLYAHVERGELLLLQGKLDACADAIEKADEAASALGGRSAEERFFVARRWRLEHDLALARGEDKDLRRAAKAAHKLLTDYPAEPATRREGLALSVAELDAEQRFEHARALYDSWAYHDAREEFTALLDDEKYEESARWYLAHLALNKLRDKPKEAERLFKELAKDGRYREASLYQVARAQMRQERYDDALETLTTYRKRYPRGRHTESVYYYRGWLPYDHRENKKAIEGFKNYIKRYGKSARSSYIHGFLAWTYMRLGEWQNAIDTYEEMRAFGNMLVWGKALYWQAHAFNELGQTKKALAKLDELRETYAVTYYAVLGEQLRARIEGKDPRASKVWWPDDGGKLDDAPKKSVSDFELRGLSTSEKRTWKRVQALVALGEHHMARGAIDEIYDDLVRAVPDEQRRAWIHALGHFVENYHHMWEVSTGGSIAAMPAPPEPDSPEAAMAYPRTYPKVVAEVAEEFDLPPDLMWSLMRQESRYRPAQISYTDAVGALQMIPKTARKVAKALGVTYNPRTFPIPEVGFRYSGFYLRKLLDTFDGLIVPTAAAYNSGPQIVAYWFRQNPDASFPWLIEEFAYNEGRNYCRKVAEHMVRYLYLYEDDAERRGEILDKLFPVSRDIEIPEEVGY</sequence>
<dbReference type="OrthoDB" id="5525175at2"/>
<evidence type="ECO:0000259" key="2">
    <source>
        <dbReference type="Pfam" id="PF01464"/>
    </source>
</evidence>
<dbReference type="Proteomes" id="UP000315995">
    <property type="component" value="Chromosome"/>
</dbReference>
<evidence type="ECO:0000256" key="1">
    <source>
        <dbReference type="SAM" id="SignalP"/>
    </source>
</evidence>
<name>A0A4Y6PZQ1_PERCE</name>
<dbReference type="Gene3D" id="1.10.530.10">
    <property type="match status" value="1"/>
</dbReference>
<evidence type="ECO:0000313" key="4">
    <source>
        <dbReference type="Proteomes" id="UP000315995"/>
    </source>
</evidence>
<dbReference type="InterPro" id="IPR008258">
    <property type="entry name" value="Transglycosylase_SLT_dom_1"/>
</dbReference>
<accession>A0A4Y6PZQ1</accession>
<feature type="domain" description="Transglycosylase SLT" evidence="2">
    <location>
        <begin position="551"/>
        <end position="660"/>
    </location>
</feature>
<gene>
    <name evidence="3" type="ORF">FIV42_24310</name>
</gene>
<keyword evidence="1" id="KW-0732">Signal</keyword>